<protein>
    <recommendedName>
        <fullName evidence="1">YaiO beta-barrel domain-containing protein</fullName>
    </recommendedName>
</protein>
<dbReference type="EMBL" id="VSSQ01051088">
    <property type="protein sequence ID" value="MPN05174.1"/>
    <property type="molecule type" value="Genomic_DNA"/>
</dbReference>
<accession>A0A645EXL6</accession>
<name>A0A645EXL6_9ZZZZ</name>
<dbReference type="AlphaFoldDB" id="A0A645EXL6"/>
<evidence type="ECO:0000313" key="2">
    <source>
        <dbReference type="EMBL" id="MPN05174.1"/>
    </source>
</evidence>
<gene>
    <name evidence="2" type="ORF">SDC9_152424</name>
</gene>
<proteinExistence type="predicted"/>
<sequence length="115" mass="13920">MSRYTKRSWYGLRSFISFKESGTSVSLIGSYRLYSQNRFNYWGLELSYGTSPDDRVEFLPNLENRMISYKIKTDAEFLITKSTFLNLACGYNYEEYFTEKFRNRYIFEISYKIRF</sequence>
<reference evidence="2" key="1">
    <citation type="submission" date="2019-08" db="EMBL/GenBank/DDBJ databases">
        <authorList>
            <person name="Kucharzyk K."/>
            <person name="Murdoch R.W."/>
            <person name="Higgins S."/>
            <person name="Loffler F."/>
        </authorList>
    </citation>
    <scope>NUCLEOTIDE SEQUENCE</scope>
</reference>
<comment type="caution">
    <text evidence="2">The sequence shown here is derived from an EMBL/GenBank/DDBJ whole genome shotgun (WGS) entry which is preliminary data.</text>
</comment>
<dbReference type="NCBIfam" id="TIGR04390">
    <property type="entry name" value="OMP_YaiO_dom"/>
    <property type="match status" value="1"/>
</dbReference>
<dbReference type="Pfam" id="PF19413">
    <property type="entry name" value="YaiO"/>
    <property type="match status" value="1"/>
</dbReference>
<dbReference type="InterPro" id="IPR030887">
    <property type="entry name" value="Beta-barrel_YaiO"/>
</dbReference>
<evidence type="ECO:0000259" key="1">
    <source>
        <dbReference type="Pfam" id="PF19413"/>
    </source>
</evidence>
<feature type="domain" description="YaiO beta-barrel" evidence="1">
    <location>
        <begin position="3"/>
        <end position="54"/>
    </location>
</feature>
<organism evidence="2">
    <name type="scientific">bioreactor metagenome</name>
    <dbReference type="NCBI Taxonomy" id="1076179"/>
    <lineage>
        <taxon>unclassified sequences</taxon>
        <taxon>metagenomes</taxon>
        <taxon>ecological metagenomes</taxon>
    </lineage>
</organism>